<sequence>MLCAIALSRQTKREVGAQQRDVARASAVQWIGQACHNGAMARSQESQRRVSTNVQCDDLYDYAVAPARPSRRGAKRTSVTWTVTDDWPEDVPVAEAEIAVFEAWFGDLFDELFGDG</sequence>
<dbReference type="EMBL" id="JAAOLE020000001">
    <property type="protein sequence ID" value="NVI43484.1"/>
    <property type="molecule type" value="Genomic_DNA"/>
</dbReference>
<evidence type="ECO:0000313" key="2">
    <source>
        <dbReference type="EMBL" id="NVI43484.1"/>
    </source>
</evidence>
<dbReference type="EMBL" id="JAAOLE020000001">
    <property type="protein sequence ID" value="NVI43104.1"/>
    <property type="molecule type" value="Genomic_DNA"/>
</dbReference>
<dbReference type="AlphaFoldDB" id="A0A973VX04"/>
<proteinExistence type="predicted"/>
<name>A0A973VX04_9BRAD</name>
<organism evidence="1">
    <name type="scientific">Bradyrhizobium septentrionale</name>
    <dbReference type="NCBI Taxonomy" id="1404411"/>
    <lineage>
        <taxon>Bacteria</taxon>
        <taxon>Pseudomonadati</taxon>
        <taxon>Pseudomonadota</taxon>
        <taxon>Alphaproteobacteria</taxon>
        <taxon>Hyphomicrobiales</taxon>
        <taxon>Nitrobacteraceae</taxon>
        <taxon>Bradyrhizobium</taxon>
    </lineage>
</organism>
<protein>
    <submittedName>
        <fullName evidence="1">Uncharacterized protein</fullName>
    </submittedName>
</protein>
<gene>
    <name evidence="1" type="ORF">HAP48_008650</name>
    <name evidence="2" type="ORF">HAP48_010905</name>
</gene>
<comment type="caution">
    <text evidence="1">The sequence shown here is derived from an EMBL/GenBank/DDBJ whole genome shotgun (WGS) entry which is preliminary data.</text>
</comment>
<accession>A0A973VX04</accession>
<dbReference type="RefSeq" id="WP_143278893.1">
    <property type="nucleotide sequence ID" value="NZ_CP088285.1"/>
</dbReference>
<evidence type="ECO:0000313" key="1">
    <source>
        <dbReference type="EMBL" id="NVI43104.1"/>
    </source>
</evidence>
<reference evidence="1" key="1">
    <citation type="submission" date="2020-06" db="EMBL/GenBank/DDBJ databases">
        <title>Whole Genome Sequence of Bradyrhizobium sp. Strain 1S1.</title>
        <authorList>
            <person name="Bromfield E.S.P."/>
            <person name="Cloutier S."/>
        </authorList>
    </citation>
    <scope>NUCLEOTIDE SEQUENCE [LARGE SCALE GENOMIC DNA]</scope>
    <source>
        <strain evidence="1">1S1</strain>
    </source>
</reference>